<comment type="caution">
    <text evidence="1">The sequence shown here is derived from an EMBL/GenBank/DDBJ whole genome shotgun (WGS) entry which is preliminary data.</text>
</comment>
<dbReference type="AlphaFoldDB" id="A0A8H6B4Y3"/>
<keyword evidence="2" id="KW-1185">Reference proteome</keyword>
<dbReference type="RefSeq" id="XP_037198031.1">
    <property type="nucleotide sequence ID" value="XM_037336665.1"/>
</dbReference>
<protein>
    <submittedName>
        <fullName evidence="1">Uncharacterized protein</fullName>
    </submittedName>
</protein>
<accession>A0A8H6B4Y3</accession>
<proteinExistence type="predicted"/>
<evidence type="ECO:0000313" key="2">
    <source>
        <dbReference type="Proteomes" id="UP000531561"/>
    </source>
</evidence>
<reference evidence="1 2" key="1">
    <citation type="journal article" date="2020" name="Phytopathology">
        <title>A high-quality genome resource of Botrytis fragariae, a new and rapidly spreading fungal pathogen causing strawberry gray mold in the U.S.A.</title>
        <authorList>
            <person name="Wu Y."/>
            <person name="Saski C.A."/>
            <person name="Schnabel G."/>
            <person name="Xiao S."/>
            <person name="Hu M."/>
        </authorList>
    </citation>
    <scope>NUCLEOTIDE SEQUENCE [LARGE SCALE GENOMIC DNA]</scope>
    <source>
        <strain evidence="1 2">BVB16</strain>
    </source>
</reference>
<dbReference type="Proteomes" id="UP000531561">
    <property type="component" value="Unassembled WGS sequence"/>
</dbReference>
<organism evidence="1 2">
    <name type="scientific">Botrytis fragariae</name>
    <dbReference type="NCBI Taxonomy" id="1964551"/>
    <lineage>
        <taxon>Eukaryota</taxon>
        <taxon>Fungi</taxon>
        <taxon>Dikarya</taxon>
        <taxon>Ascomycota</taxon>
        <taxon>Pezizomycotina</taxon>
        <taxon>Leotiomycetes</taxon>
        <taxon>Helotiales</taxon>
        <taxon>Sclerotiniaceae</taxon>
        <taxon>Botrytis</taxon>
    </lineage>
</organism>
<dbReference type="GeneID" id="59260357"/>
<gene>
    <name evidence="1" type="ORF">Bfra_006291</name>
</gene>
<sequence length="90" mass="10523">MEKYENDQVKCRRNDGVVEIFPRRIGTVEEQERWQCLEVPKDGRLELTFSKRSLLSLSSDTVLKMLEGIHKEDKDVPKWFNLNLGTGDQV</sequence>
<evidence type="ECO:0000313" key="1">
    <source>
        <dbReference type="EMBL" id="KAF5879087.1"/>
    </source>
</evidence>
<dbReference type="EMBL" id="JABFCT010000001">
    <property type="protein sequence ID" value="KAF5879087.1"/>
    <property type="molecule type" value="Genomic_DNA"/>
</dbReference>
<name>A0A8H6B4Y3_9HELO</name>